<evidence type="ECO:0000256" key="6">
    <source>
        <dbReference type="ARBA" id="ARBA00022842"/>
    </source>
</evidence>
<dbReference type="InterPro" id="IPR048445">
    <property type="entry name" value="DncV-like_NTFase"/>
</dbReference>
<dbReference type="GO" id="GO:0046872">
    <property type="term" value="F:metal ion binding"/>
    <property type="evidence" value="ECO:0007669"/>
    <property type="project" value="UniProtKB-KW"/>
</dbReference>
<evidence type="ECO:0000256" key="5">
    <source>
        <dbReference type="ARBA" id="ARBA00022840"/>
    </source>
</evidence>
<evidence type="ECO:0000256" key="2">
    <source>
        <dbReference type="ARBA" id="ARBA00022695"/>
    </source>
</evidence>
<accession>A0A644YG61</accession>
<comment type="caution">
    <text evidence="11">The sequence shown here is derived from an EMBL/GenBank/DDBJ whole genome shotgun (WGS) entry which is preliminary data.</text>
</comment>
<keyword evidence="8" id="KW-0051">Antiviral defense</keyword>
<evidence type="ECO:0000313" key="11">
    <source>
        <dbReference type="EMBL" id="MPM27565.1"/>
    </source>
</evidence>
<protein>
    <recommendedName>
        <fullName evidence="10">Cyclic GMP-AMP synthase DncV-like nucleotidyltransferase domain-containing protein</fullName>
    </recommendedName>
</protein>
<keyword evidence="4" id="KW-0547">Nucleotide-binding</keyword>
<proteinExistence type="predicted"/>
<keyword evidence="9" id="KW-0342">GTP-binding</keyword>
<dbReference type="InterPro" id="IPR006116">
    <property type="entry name" value="NT_2-5OAS_ClassI-CCAase"/>
</dbReference>
<name>A0A644YG61_9ZZZZ</name>
<keyword evidence="3" id="KW-0479">Metal-binding</keyword>
<dbReference type="GO" id="GO:0005524">
    <property type="term" value="F:ATP binding"/>
    <property type="evidence" value="ECO:0007669"/>
    <property type="project" value="UniProtKB-KW"/>
</dbReference>
<dbReference type="Pfam" id="PF21654">
    <property type="entry name" value="DncV-like_NTFase"/>
    <property type="match status" value="1"/>
</dbReference>
<keyword evidence="6" id="KW-0460">Magnesium</keyword>
<evidence type="ECO:0000256" key="3">
    <source>
        <dbReference type="ARBA" id="ARBA00022723"/>
    </source>
</evidence>
<dbReference type="AlphaFoldDB" id="A0A644YG61"/>
<sequence length="338" mass="38884">MSNCHNLFQKFNGNLSITTTKKEKLMTARDNLRDMIRKHFKEKHSEYKPKFRGQGSYSLGTMIRTKDDTCDLDNGVYFFPKPEEAATTLQTWVWDAVENATDEKPQHRSKCIRVMYKGEYHIDLPVYYKESETNNAENPHLAIKNTGWSKSDPKEFNDWFKQQKDKDGQLVKTIRYLKAWCDNRAKKMPNGLTMTVLACGNIKYNDRDDICLRDTLKEIKASLENDWSCKMPTTPQDDLLENYSGDKDYFFESIDKFIDDATKAIEVETNQLKASKLWQNNLGSYFPDGEDKDVDKQVNALASIASTILSGNAKLNNQGNIQADEGVEHKPHKNFGGQ</sequence>
<dbReference type="GO" id="GO:0005525">
    <property type="term" value="F:GTP binding"/>
    <property type="evidence" value="ECO:0007669"/>
    <property type="project" value="UniProtKB-KW"/>
</dbReference>
<evidence type="ECO:0000256" key="8">
    <source>
        <dbReference type="ARBA" id="ARBA00023118"/>
    </source>
</evidence>
<keyword evidence="7" id="KW-0546">Nucleotide metabolism</keyword>
<reference evidence="11" key="1">
    <citation type="submission" date="2019-08" db="EMBL/GenBank/DDBJ databases">
        <authorList>
            <person name="Kucharzyk K."/>
            <person name="Murdoch R.W."/>
            <person name="Higgins S."/>
            <person name="Loffler F."/>
        </authorList>
    </citation>
    <scope>NUCLEOTIDE SEQUENCE</scope>
</reference>
<evidence type="ECO:0000259" key="10">
    <source>
        <dbReference type="Pfam" id="PF21654"/>
    </source>
</evidence>
<dbReference type="GO" id="GO:0051607">
    <property type="term" value="P:defense response to virus"/>
    <property type="evidence" value="ECO:0007669"/>
    <property type="project" value="UniProtKB-KW"/>
</dbReference>
<feature type="domain" description="Cyclic GMP-AMP synthase DncV-like nucleotidyltransferase" evidence="10">
    <location>
        <begin position="49"/>
        <end position="127"/>
    </location>
</feature>
<organism evidence="11">
    <name type="scientific">bioreactor metagenome</name>
    <dbReference type="NCBI Taxonomy" id="1076179"/>
    <lineage>
        <taxon>unclassified sequences</taxon>
        <taxon>metagenomes</taxon>
        <taxon>ecological metagenomes</taxon>
    </lineage>
</organism>
<evidence type="ECO:0000256" key="7">
    <source>
        <dbReference type="ARBA" id="ARBA00023080"/>
    </source>
</evidence>
<dbReference type="CDD" id="cd05400">
    <property type="entry name" value="NT_2-5OAS_ClassI-CCAase"/>
    <property type="match status" value="1"/>
</dbReference>
<keyword evidence="1" id="KW-0808">Transferase</keyword>
<evidence type="ECO:0000256" key="1">
    <source>
        <dbReference type="ARBA" id="ARBA00022679"/>
    </source>
</evidence>
<dbReference type="GO" id="GO:0009117">
    <property type="term" value="P:nucleotide metabolic process"/>
    <property type="evidence" value="ECO:0007669"/>
    <property type="project" value="UniProtKB-KW"/>
</dbReference>
<dbReference type="NCBIfam" id="NF041078">
    <property type="entry name" value="cGAS"/>
    <property type="match status" value="1"/>
</dbReference>
<keyword evidence="5" id="KW-0067">ATP-binding</keyword>
<dbReference type="EMBL" id="VSSQ01005026">
    <property type="protein sequence ID" value="MPM27565.1"/>
    <property type="molecule type" value="Genomic_DNA"/>
</dbReference>
<evidence type="ECO:0000256" key="4">
    <source>
        <dbReference type="ARBA" id="ARBA00022741"/>
    </source>
</evidence>
<evidence type="ECO:0000256" key="9">
    <source>
        <dbReference type="ARBA" id="ARBA00023134"/>
    </source>
</evidence>
<gene>
    <name evidence="11" type="ORF">SDC9_74077</name>
</gene>
<dbReference type="GO" id="GO:0140701">
    <property type="term" value="F:3',3'-cyclic GMP-AMP synthase activity"/>
    <property type="evidence" value="ECO:0007669"/>
    <property type="project" value="InterPro"/>
</dbReference>
<dbReference type="InterPro" id="IPR047805">
    <property type="entry name" value="GAMP_synthase"/>
</dbReference>
<keyword evidence="2" id="KW-0548">Nucleotidyltransferase</keyword>